<feature type="domain" description="Peptidase S9 prolyl oligopeptidase catalytic" evidence="6">
    <location>
        <begin position="96"/>
        <end position="290"/>
    </location>
</feature>
<accession>A0A7R8HB66</accession>
<keyword evidence="4" id="KW-0325">Glycoprotein</keyword>
<sequence>MFLGFLSINRNHFVFIMPLENNYELEEIKKEFALPSIEFIRVRVPGSDQKANVKLIYPPGFNPEKANSYPLLVEVYGGPGYLKVKEEWNYHEFYSYFSGAHDIITAVIDPRGSGFQGDDWKFSQYRNLGKVESQDVLHITHHLLNNYKFIDHERTAIWGWSYGGFLTLKVLTADIGGLFSCGASVAPVVDWRLYDTYYTERFMGLPLNDNEKGYNESSVYWNIDNLKNKKFYLIHGTKDDNVHFQQSLILSATLEEKDILFRQQVYTDQNHGIHYVRKHLYHTLTNFFVEDCFGQGLE</sequence>
<evidence type="ECO:0000313" key="8">
    <source>
        <dbReference type="Proteomes" id="UP000675881"/>
    </source>
</evidence>
<evidence type="ECO:0000256" key="1">
    <source>
        <dbReference type="ARBA" id="ARBA00010036"/>
    </source>
</evidence>
<proteinExistence type="inferred from homology"/>
<dbReference type="EMBL" id="HG994585">
    <property type="protein sequence ID" value="CAF2987524.1"/>
    <property type="molecule type" value="Genomic_DNA"/>
</dbReference>
<gene>
    <name evidence="7" type="ORF">LSAA_12240</name>
</gene>
<keyword evidence="2" id="KW-0031">Aminopeptidase</keyword>
<dbReference type="InterPro" id="IPR050278">
    <property type="entry name" value="Serine_Prot_S9B/DPPIV"/>
</dbReference>
<dbReference type="AlphaFoldDB" id="A0A7R8HB66"/>
<dbReference type="GO" id="GO:0008236">
    <property type="term" value="F:serine-type peptidase activity"/>
    <property type="evidence" value="ECO:0007669"/>
    <property type="project" value="UniProtKB-KW"/>
</dbReference>
<keyword evidence="8" id="KW-1185">Reference proteome</keyword>
<dbReference type="Pfam" id="PF00326">
    <property type="entry name" value="Peptidase_S9"/>
    <property type="match status" value="1"/>
</dbReference>
<evidence type="ECO:0000256" key="3">
    <source>
        <dbReference type="ARBA" id="ARBA00022825"/>
    </source>
</evidence>
<dbReference type="GO" id="GO:0005886">
    <property type="term" value="C:plasma membrane"/>
    <property type="evidence" value="ECO:0007669"/>
    <property type="project" value="TreeGrafter"/>
</dbReference>
<reference evidence="7" key="1">
    <citation type="submission" date="2021-02" db="EMBL/GenBank/DDBJ databases">
        <authorList>
            <person name="Bekaert M."/>
        </authorList>
    </citation>
    <scope>NUCLEOTIDE SEQUENCE</scope>
    <source>
        <strain evidence="7">IoA-00</strain>
    </source>
</reference>
<dbReference type="GO" id="GO:0008239">
    <property type="term" value="F:dipeptidyl-peptidase activity"/>
    <property type="evidence" value="ECO:0007669"/>
    <property type="project" value="TreeGrafter"/>
</dbReference>
<dbReference type="SUPFAM" id="SSF53474">
    <property type="entry name" value="alpha/beta-Hydrolases"/>
    <property type="match status" value="1"/>
</dbReference>
<name>A0A7R8HB66_LEPSM</name>
<keyword evidence="3" id="KW-0720">Serine protease</keyword>
<evidence type="ECO:0000259" key="6">
    <source>
        <dbReference type="Pfam" id="PF00326"/>
    </source>
</evidence>
<organism evidence="7 8">
    <name type="scientific">Lepeophtheirus salmonis</name>
    <name type="common">Salmon louse</name>
    <name type="synonym">Caligus salmonis</name>
    <dbReference type="NCBI Taxonomy" id="72036"/>
    <lineage>
        <taxon>Eukaryota</taxon>
        <taxon>Metazoa</taxon>
        <taxon>Ecdysozoa</taxon>
        <taxon>Arthropoda</taxon>
        <taxon>Crustacea</taxon>
        <taxon>Multicrustacea</taxon>
        <taxon>Hexanauplia</taxon>
        <taxon>Copepoda</taxon>
        <taxon>Siphonostomatoida</taxon>
        <taxon>Caligidae</taxon>
        <taxon>Lepeophtheirus</taxon>
    </lineage>
</organism>
<dbReference type="InterPro" id="IPR001375">
    <property type="entry name" value="Peptidase_S9_cat"/>
</dbReference>
<dbReference type="Gene3D" id="3.40.50.1820">
    <property type="entry name" value="alpha/beta hydrolase"/>
    <property type="match status" value="1"/>
</dbReference>
<keyword evidence="2" id="KW-0645">Protease</keyword>
<dbReference type="OrthoDB" id="16520at2759"/>
<comment type="similarity">
    <text evidence="1">Belongs to the peptidase S9B family. DPPIV subfamily.</text>
</comment>
<keyword evidence="7" id="KW-0378">Hydrolase</keyword>
<dbReference type="PANTHER" id="PTHR11731:SF200">
    <property type="entry name" value="DIPEPTIDYL PEPTIDASE 10, ISOFORM B"/>
    <property type="match status" value="1"/>
</dbReference>
<dbReference type="GO" id="GO:0006508">
    <property type="term" value="P:proteolysis"/>
    <property type="evidence" value="ECO:0007669"/>
    <property type="project" value="InterPro"/>
</dbReference>
<evidence type="ECO:0000256" key="5">
    <source>
        <dbReference type="ARBA" id="ARBA00072929"/>
    </source>
</evidence>
<evidence type="ECO:0000256" key="4">
    <source>
        <dbReference type="ARBA" id="ARBA00023180"/>
    </source>
</evidence>
<dbReference type="GO" id="GO:0004177">
    <property type="term" value="F:aminopeptidase activity"/>
    <property type="evidence" value="ECO:0007669"/>
    <property type="project" value="UniProtKB-KW"/>
</dbReference>
<evidence type="ECO:0000256" key="2">
    <source>
        <dbReference type="ARBA" id="ARBA00022438"/>
    </source>
</evidence>
<protein>
    <recommendedName>
        <fullName evidence="5">Venom dipeptidyl peptidase 4</fullName>
    </recommendedName>
</protein>
<dbReference type="FunFam" id="3.40.50.1820:FF:000003">
    <property type="entry name" value="Dipeptidyl peptidase 4"/>
    <property type="match status" value="1"/>
</dbReference>
<dbReference type="Proteomes" id="UP000675881">
    <property type="component" value="Chromosome 6"/>
</dbReference>
<dbReference type="InterPro" id="IPR029058">
    <property type="entry name" value="AB_hydrolase_fold"/>
</dbReference>
<evidence type="ECO:0000313" key="7">
    <source>
        <dbReference type="EMBL" id="CAF2987524.1"/>
    </source>
</evidence>
<dbReference type="PANTHER" id="PTHR11731">
    <property type="entry name" value="PROTEASE FAMILY S9B,C DIPEPTIDYL-PEPTIDASE IV-RELATED"/>
    <property type="match status" value="1"/>
</dbReference>